<dbReference type="Proteomes" id="UP000818029">
    <property type="component" value="Chromosome D01"/>
</dbReference>
<proteinExistence type="inferred from homology"/>
<dbReference type="SUPFAM" id="SSF64263">
    <property type="entry name" value="Prokaryotic ribosomal protein L17"/>
    <property type="match status" value="1"/>
</dbReference>
<dbReference type="GO" id="GO:0006412">
    <property type="term" value="P:translation"/>
    <property type="evidence" value="ECO:0007669"/>
    <property type="project" value="InterPro"/>
</dbReference>
<evidence type="ECO:0000256" key="2">
    <source>
        <dbReference type="ARBA" id="ARBA00022980"/>
    </source>
</evidence>
<gene>
    <name evidence="5" type="primary">LOC107922633</name>
</gene>
<dbReference type="RefSeq" id="XP_016708244.1">
    <property type="nucleotide sequence ID" value="XM_016852755.2"/>
</dbReference>
<dbReference type="PANTHER" id="PTHR14413:SF16">
    <property type="entry name" value="LARGE RIBOSOMAL SUBUNIT PROTEIN BL17M"/>
    <property type="match status" value="1"/>
</dbReference>
<name>A0A1U8L551_GOSHI</name>
<accession>A0A1U8L551</accession>
<sequence length="90" mass="10467">MSMLRTMVSQLVKHERIETTVAKAKEIRRLGDNMVQLGKEQGMLLLLSEKMMLFTSYLQNWHIDTKTGQVDIQDCFELASELVMLPQWPI</sequence>
<dbReference type="InterPro" id="IPR000456">
    <property type="entry name" value="Ribosomal_bL17"/>
</dbReference>
<dbReference type="GeneID" id="107922633"/>
<evidence type="ECO:0000256" key="1">
    <source>
        <dbReference type="ARBA" id="ARBA00008777"/>
    </source>
</evidence>
<dbReference type="GO" id="GO:0003735">
    <property type="term" value="F:structural constituent of ribosome"/>
    <property type="evidence" value="ECO:0007669"/>
    <property type="project" value="InterPro"/>
</dbReference>
<reference evidence="4" key="1">
    <citation type="journal article" date="2020" name="Nat. Genet.">
        <title>Genomic diversifications of five Gossypium allopolyploid species and their impact on cotton improvement.</title>
        <authorList>
            <person name="Chen Z.J."/>
            <person name="Sreedasyam A."/>
            <person name="Ando A."/>
            <person name="Song Q."/>
            <person name="De Santiago L.M."/>
            <person name="Hulse-Kemp A.M."/>
            <person name="Ding M."/>
            <person name="Ye W."/>
            <person name="Kirkbride R.C."/>
            <person name="Jenkins J."/>
            <person name="Plott C."/>
            <person name="Lovell J."/>
            <person name="Lin Y.M."/>
            <person name="Vaughn R."/>
            <person name="Liu B."/>
            <person name="Simpson S."/>
            <person name="Scheffler B.E."/>
            <person name="Wen L."/>
            <person name="Saski C.A."/>
            <person name="Grover C.E."/>
            <person name="Hu G."/>
            <person name="Conover J.L."/>
            <person name="Carlson J.W."/>
            <person name="Shu S."/>
            <person name="Boston L.B."/>
            <person name="Williams M."/>
            <person name="Peterson D.G."/>
            <person name="McGee K."/>
            <person name="Jones D.C."/>
            <person name="Wendel J.F."/>
            <person name="Stelly D.M."/>
            <person name="Grimwood J."/>
            <person name="Schmutz J."/>
        </authorList>
    </citation>
    <scope>NUCLEOTIDE SEQUENCE [LARGE SCALE GENOMIC DNA]</scope>
    <source>
        <strain evidence="4">cv. TM-1</strain>
    </source>
</reference>
<reference evidence="5" key="2">
    <citation type="submission" date="2025-08" db="UniProtKB">
        <authorList>
            <consortium name="RefSeq"/>
        </authorList>
    </citation>
    <scope>IDENTIFICATION</scope>
</reference>
<protein>
    <submittedName>
        <fullName evidence="5">50S ribosomal protein L17 isoform X2</fullName>
    </submittedName>
</protein>
<keyword evidence="2 5" id="KW-0689">Ribosomal protein</keyword>
<keyword evidence="4" id="KW-1185">Reference proteome</keyword>
<evidence type="ECO:0000313" key="4">
    <source>
        <dbReference type="Proteomes" id="UP000818029"/>
    </source>
</evidence>
<organism evidence="4 5">
    <name type="scientific">Gossypium hirsutum</name>
    <name type="common">Upland cotton</name>
    <name type="synonym">Gossypium mexicanum</name>
    <dbReference type="NCBI Taxonomy" id="3635"/>
    <lineage>
        <taxon>Eukaryota</taxon>
        <taxon>Viridiplantae</taxon>
        <taxon>Streptophyta</taxon>
        <taxon>Embryophyta</taxon>
        <taxon>Tracheophyta</taxon>
        <taxon>Spermatophyta</taxon>
        <taxon>Magnoliopsida</taxon>
        <taxon>eudicotyledons</taxon>
        <taxon>Gunneridae</taxon>
        <taxon>Pentapetalae</taxon>
        <taxon>rosids</taxon>
        <taxon>malvids</taxon>
        <taxon>Malvales</taxon>
        <taxon>Malvaceae</taxon>
        <taxon>Malvoideae</taxon>
        <taxon>Gossypium</taxon>
    </lineage>
</organism>
<dbReference type="PANTHER" id="PTHR14413">
    <property type="entry name" value="RIBOSOMAL PROTEIN L17"/>
    <property type="match status" value="1"/>
</dbReference>
<dbReference type="Gene3D" id="3.90.1030.10">
    <property type="entry name" value="Ribosomal protein L17"/>
    <property type="match status" value="1"/>
</dbReference>
<dbReference type="GO" id="GO:0022625">
    <property type="term" value="C:cytosolic large ribosomal subunit"/>
    <property type="evidence" value="ECO:0007669"/>
    <property type="project" value="TreeGrafter"/>
</dbReference>
<comment type="similarity">
    <text evidence="1">Belongs to the bacterial ribosomal protein bL17 family.</text>
</comment>
<dbReference type="AlphaFoldDB" id="A0A1U8L551"/>
<dbReference type="Pfam" id="PF01196">
    <property type="entry name" value="Ribosomal_L17"/>
    <property type="match status" value="1"/>
</dbReference>
<dbReference type="InterPro" id="IPR036373">
    <property type="entry name" value="Ribosomal_bL17_sf"/>
</dbReference>
<keyword evidence="3" id="KW-0687">Ribonucleoprotein</keyword>
<evidence type="ECO:0000256" key="3">
    <source>
        <dbReference type="ARBA" id="ARBA00023274"/>
    </source>
</evidence>
<evidence type="ECO:0000313" key="5">
    <source>
        <dbReference type="RefSeq" id="XP_016708244.1"/>
    </source>
</evidence>